<dbReference type="RefSeq" id="WP_143846535.1">
    <property type="nucleotide sequence ID" value="NZ_VLXZ01000001.1"/>
</dbReference>
<accession>A0A554A3C2</accession>
<reference evidence="2 3" key="1">
    <citation type="submission" date="2019-07" db="EMBL/GenBank/DDBJ databases">
        <authorList>
            <person name="Park Y.J."/>
            <person name="Jeong S.E."/>
            <person name="Jung H.S."/>
        </authorList>
    </citation>
    <scope>NUCLEOTIDE SEQUENCE [LARGE SCALE GENOMIC DNA]</scope>
    <source>
        <strain evidence="3">P16(2019)</strain>
    </source>
</reference>
<keyword evidence="1" id="KW-0812">Transmembrane</keyword>
<feature type="transmembrane region" description="Helical" evidence="1">
    <location>
        <begin position="32"/>
        <end position="50"/>
    </location>
</feature>
<evidence type="ECO:0000256" key="1">
    <source>
        <dbReference type="SAM" id="Phobius"/>
    </source>
</evidence>
<comment type="caution">
    <text evidence="2">The sequence shown here is derived from an EMBL/GenBank/DDBJ whole genome shotgun (WGS) entry which is preliminary data.</text>
</comment>
<dbReference type="AlphaFoldDB" id="A0A554A3C2"/>
<sequence length="137" mass="15956">MYKAKESKFLWLLLLITSLVYAFFLDGVYQLLAVVVAAIFAVIMFSHYTLSINENSITFSWYLAGLRALNREIPASSMKRITFITSIRQTLALVELHKGFRVKLHRFRPDGYIEELKSFTDLHQVDKEETSFLKQDQ</sequence>
<dbReference type="OrthoDB" id="2886607at2"/>
<keyword evidence="1" id="KW-0472">Membrane</keyword>
<organism evidence="2 3">
    <name type="scientific">Alkalicoccobacillus porphyridii</name>
    <dbReference type="NCBI Taxonomy" id="2597270"/>
    <lineage>
        <taxon>Bacteria</taxon>
        <taxon>Bacillati</taxon>
        <taxon>Bacillota</taxon>
        <taxon>Bacilli</taxon>
        <taxon>Bacillales</taxon>
        <taxon>Bacillaceae</taxon>
        <taxon>Alkalicoccobacillus</taxon>
    </lineage>
</organism>
<keyword evidence="3" id="KW-1185">Reference proteome</keyword>
<protein>
    <submittedName>
        <fullName evidence="2">Uncharacterized protein</fullName>
    </submittedName>
</protein>
<evidence type="ECO:0000313" key="3">
    <source>
        <dbReference type="Proteomes" id="UP000318521"/>
    </source>
</evidence>
<dbReference type="EMBL" id="VLXZ01000001">
    <property type="protein sequence ID" value="TSB48190.1"/>
    <property type="molecule type" value="Genomic_DNA"/>
</dbReference>
<proteinExistence type="predicted"/>
<evidence type="ECO:0000313" key="2">
    <source>
        <dbReference type="EMBL" id="TSB48190.1"/>
    </source>
</evidence>
<dbReference type="Proteomes" id="UP000318521">
    <property type="component" value="Unassembled WGS sequence"/>
</dbReference>
<keyword evidence="1" id="KW-1133">Transmembrane helix</keyword>
<gene>
    <name evidence="2" type="ORF">FN960_01150</name>
</gene>
<name>A0A554A3C2_9BACI</name>